<keyword evidence="2" id="KW-1185">Reference proteome</keyword>
<sequence length="35" mass="3992">MLFLLLNTSKEPSSMKFYTPTLNVLGALLQFTDKE</sequence>
<dbReference type="AlphaFoldDB" id="A0A1I1BBW9"/>
<evidence type="ECO:0000313" key="2">
    <source>
        <dbReference type="Proteomes" id="UP000198790"/>
    </source>
</evidence>
<dbReference type="EMBL" id="FOKK01000011">
    <property type="protein sequence ID" value="SFB46030.1"/>
    <property type="molecule type" value="Genomic_DNA"/>
</dbReference>
<gene>
    <name evidence="1" type="ORF">SAMN04489723_11177</name>
</gene>
<accession>A0A1I1BBW9</accession>
<reference evidence="1 2" key="1">
    <citation type="submission" date="2016-10" db="EMBL/GenBank/DDBJ databases">
        <authorList>
            <person name="de Groot N.N."/>
        </authorList>
    </citation>
    <scope>NUCLEOTIDE SEQUENCE [LARGE SCALE GENOMIC DNA]</scope>
    <source>
        <strain evidence="1 2">DSM 23399</strain>
    </source>
</reference>
<proteinExistence type="predicted"/>
<name>A0A1I1BBW9_9BACT</name>
<evidence type="ECO:0000313" key="1">
    <source>
        <dbReference type="EMBL" id="SFB46030.1"/>
    </source>
</evidence>
<dbReference type="Proteomes" id="UP000198790">
    <property type="component" value="Unassembled WGS sequence"/>
</dbReference>
<organism evidence="1 2">
    <name type="scientific">Algoriphagus aquimarinus</name>
    <dbReference type="NCBI Taxonomy" id="237018"/>
    <lineage>
        <taxon>Bacteria</taxon>
        <taxon>Pseudomonadati</taxon>
        <taxon>Bacteroidota</taxon>
        <taxon>Cytophagia</taxon>
        <taxon>Cytophagales</taxon>
        <taxon>Cyclobacteriaceae</taxon>
        <taxon>Algoriphagus</taxon>
    </lineage>
</organism>
<protein>
    <submittedName>
        <fullName evidence="1">Uncharacterized protein</fullName>
    </submittedName>
</protein>